<feature type="compositionally biased region" description="Polar residues" evidence="1">
    <location>
        <begin position="63"/>
        <end position="74"/>
    </location>
</feature>
<reference evidence="3 4" key="1">
    <citation type="submission" date="2018-09" db="EMBL/GenBank/DDBJ databases">
        <title>Complete genome sequence of Euzebya sp. DY32-46 isolated from seawater of Pacific Ocean.</title>
        <authorList>
            <person name="Xu L."/>
            <person name="Wu Y.-H."/>
            <person name="Xu X.-W."/>
        </authorList>
    </citation>
    <scope>NUCLEOTIDE SEQUENCE [LARGE SCALE GENOMIC DNA]</scope>
    <source>
        <strain evidence="3 4">DY32-46</strain>
    </source>
</reference>
<keyword evidence="4" id="KW-1185">Reference proteome</keyword>
<gene>
    <name evidence="3" type="ORF">DVS28_a2490</name>
</gene>
<feature type="compositionally biased region" description="Pro residues" evidence="1">
    <location>
        <begin position="77"/>
        <end position="87"/>
    </location>
</feature>
<sequence length="97" mass="10117">MTTPNQIRRPMPASLVLLGLLAAPDAAHSALQSADPAPDSGTDQPVDTLSLFAWPIEGLRDSVQATSPVGQTQLEPVGPPTASPPLNRPLWRAEASS</sequence>
<dbReference type="RefSeq" id="WP_114591709.1">
    <property type="nucleotide sequence ID" value="NZ_CP031165.1"/>
</dbReference>
<dbReference type="OrthoDB" id="5242236at2"/>
<dbReference type="KEGG" id="euz:DVS28_a2490"/>
<keyword evidence="2" id="KW-0732">Signal</keyword>
<dbReference type="EMBL" id="CP031165">
    <property type="protein sequence ID" value="AXV07171.1"/>
    <property type="molecule type" value="Genomic_DNA"/>
</dbReference>
<protein>
    <submittedName>
        <fullName evidence="3">Uncharacterized protein</fullName>
    </submittedName>
</protein>
<accession>A0A346XY74</accession>
<proteinExistence type="predicted"/>
<organism evidence="3 4">
    <name type="scientific">Euzebya pacifica</name>
    <dbReference type="NCBI Taxonomy" id="1608957"/>
    <lineage>
        <taxon>Bacteria</taxon>
        <taxon>Bacillati</taxon>
        <taxon>Actinomycetota</taxon>
        <taxon>Nitriliruptoria</taxon>
        <taxon>Euzebyales</taxon>
    </lineage>
</organism>
<feature type="region of interest" description="Disordered" evidence="1">
    <location>
        <begin position="62"/>
        <end position="97"/>
    </location>
</feature>
<feature type="chain" id="PRO_5016757302" evidence="2">
    <location>
        <begin position="30"/>
        <end position="97"/>
    </location>
</feature>
<evidence type="ECO:0000313" key="4">
    <source>
        <dbReference type="Proteomes" id="UP000264006"/>
    </source>
</evidence>
<evidence type="ECO:0000256" key="2">
    <source>
        <dbReference type="SAM" id="SignalP"/>
    </source>
</evidence>
<dbReference type="Proteomes" id="UP000264006">
    <property type="component" value="Chromosome"/>
</dbReference>
<evidence type="ECO:0000313" key="3">
    <source>
        <dbReference type="EMBL" id="AXV07171.1"/>
    </source>
</evidence>
<evidence type="ECO:0000256" key="1">
    <source>
        <dbReference type="SAM" id="MobiDB-lite"/>
    </source>
</evidence>
<name>A0A346XY74_9ACTN</name>
<feature type="region of interest" description="Disordered" evidence="1">
    <location>
        <begin position="27"/>
        <end position="46"/>
    </location>
</feature>
<feature type="signal peptide" evidence="2">
    <location>
        <begin position="1"/>
        <end position="29"/>
    </location>
</feature>
<dbReference type="AlphaFoldDB" id="A0A346XY74"/>